<organism evidence="9 10">
    <name type="scientific">Carnegiea gigantea</name>
    <dbReference type="NCBI Taxonomy" id="171969"/>
    <lineage>
        <taxon>Eukaryota</taxon>
        <taxon>Viridiplantae</taxon>
        <taxon>Streptophyta</taxon>
        <taxon>Embryophyta</taxon>
        <taxon>Tracheophyta</taxon>
        <taxon>Spermatophyta</taxon>
        <taxon>Magnoliopsida</taxon>
        <taxon>eudicotyledons</taxon>
        <taxon>Gunneridae</taxon>
        <taxon>Pentapetalae</taxon>
        <taxon>Caryophyllales</taxon>
        <taxon>Cactineae</taxon>
        <taxon>Cactaceae</taxon>
        <taxon>Cactoideae</taxon>
        <taxon>Echinocereeae</taxon>
        <taxon>Carnegiea</taxon>
    </lineage>
</organism>
<dbReference type="InterPro" id="IPR000668">
    <property type="entry name" value="Peptidase_C1A_C"/>
</dbReference>
<dbReference type="InterPro" id="IPR000169">
    <property type="entry name" value="Pept_cys_AS"/>
</dbReference>
<evidence type="ECO:0000256" key="5">
    <source>
        <dbReference type="ARBA" id="ARBA00023157"/>
    </source>
</evidence>
<dbReference type="GO" id="GO:0006508">
    <property type="term" value="P:proteolysis"/>
    <property type="evidence" value="ECO:0007669"/>
    <property type="project" value="UniProtKB-KW"/>
</dbReference>
<evidence type="ECO:0000256" key="3">
    <source>
        <dbReference type="ARBA" id="ARBA00022801"/>
    </source>
</evidence>
<dbReference type="Proteomes" id="UP001153076">
    <property type="component" value="Unassembled WGS sequence"/>
</dbReference>
<proteinExistence type="inferred from homology"/>
<dbReference type="AlphaFoldDB" id="A0A9Q1JXM2"/>
<dbReference type="InterPro" id="IPR013201">
    <property type="entry name" value="Prot_inhib_I29"/>
</dbReference>
<dbReference type="OrthoDB" id="10253408at2759"/>
<sequence>MATFSSAILMATTLLSLLLVASARARTDEEVMGLYQRWQAQHSKAQNGPPNNGKRFDIFKDNLKFIDEHNSVDRPYKVGLNRFADLTNEEYQATFLGTRPDPKKVVLGQRKPSLRYWPRRGDRIPKAVDWRNLGAVNQVKDQGQCGSCWAFSTVATVEAINQIVTGNLTSLSEQELVDCDRAEDHGCNGGLMDNAFQFIIQNGGLDTEEDYPYKAVDGQCDLSGKNNKVVTIDGYEDVIPNSERALKKAVAHQPVSVAIEAGGRALQLYQSGVFTGECGTELDHAVVVVGYGTENGVDYWIVRNSWGQGWGESGYIRMHRNSRTLTGKCGITMMASYPVKHTQNPIKPAWASA</sequence>
<evidence type="ECO:0000256" key="1">
    <source>
        <dbReference type="ARBA" id="ARBA00008455"/>
    </source>
</evidence>
<comment type="similarity">
    <text evidence="1">Belongs to the peptidase C1 family.</text>
</comment>
<dbReference type="EMBL" id="JAKOGI010000570">
    <property type="protein sequence ID" value="KAJ8432953.1"/>
    <property type="molecule type" value="Genomic_DNA"/>
</dbReference>
<evidence type="ECO:0008006" key="11">
    <source>
        <dbReference type="Google" id="ProtNLM"/>
    </source>
</evidence>
<dbReference type="PANTHER" id="PTHR12411">
    <property type="entry name" value="CYSTEINE PROTEASE FAMILY C1-RELATED"/>
    <property type="match status" value="1"/>
</dbReference>
<feature type="domain" description="Peptidase C1A papain C-terminal" evidence="7">
    <location>
        <begin position="124"/>
        <end position="339"/>
    </location>
</feature>
<evidence type="ECO:0000256" key="6">
    <source>
        <dbReference type="SAM" id="SignalP"/>
    </source>
</evidence>
<keyword evidence="2" id="KW-0645">Protease</keyword>
<evidence type="ECO:0000259" key="8">
    <source>
        <dbReference type="SMART" id="SM00848"/>
    </source>
</evidence>
<dbReference type="InterPro" id="IPR039417">
    <property type="entry name" value="Peptidase_C1A_papain-like"/>
</dbReference>
<dbReference type="PROSITE" id="PS00139">
    <property type="entry name" value="THIOL_PROTEASE_CYS"/>
    <property type="match status" value="1"/>
</dbReference>
<evidence type="ECO:0000256" key="2">
    <source>
        <dbReference type="ARBA" id="ARBA00022670"/>
    </source>
</evidence>
<feature type="signal peptide" evidence="6">
    <location>
        <begin position="1"/>
        <end position="25"/>
    </location>
</feature>
<reference evidence="9" key="1">
    <citation type="submission" date="2022-04" db="EMBL/GenBank/DDBJ databases">
        <title>Carnegiea gigantea Genome sequencing and assembly v2.</title>
        <authorList>
            <person name="Copetti D."/>
            <person name="Sanderson M.J."/>
            <person name="Burquez A."/>
            <person name="Wojciechowski M.F."/>
        </authorList>
    </citation>
    <scope>NUCLEOTIDE SEQUENCE</scope>
    <source>
        <strain evidence="9">SGP5-SGP5p</strain>
        <tissue evidence="9">Aerial part</tissue>
    </source>
</reference>
<evidence type="ECO:0000313" key="9">
    <source>
        <dbReference type="EMBL" id="KAJ8432953.1"/>
    </source>
</evidence>
<dbReference type="PRINTS" id="PR00705">
    <property type="entry name" value="PAPAIN"/>
</dbReference>
<comment type="caution">
    <text evidence="9">The sequence shown here is derived from an EMBL/GenBank/DDBJ whole genome shotgun (WGS) entry which is preliminary data.</text>
</comment>
<dbReference type="SUPFAM" id="SSF54001">
    <property type="entry name" value="Cysteine proteinases"/>
    <property type="match status" value="1"/>
</dbReference>
<evidence type="ECO:0000313" key="10">
    <source>
        <dbReference type="Proteomes" id="UP001153076"/>
    </source>
</evidence>
<name>A0A9Q1JXM2_9CARY</name>
<evidence type="ECO:0000256" key="4">
    <source>
        <dbReference type="ARBA" id="ARBA00022807"/>
    </source>
</evidence>
<dbReference type="GO" id="GO:0008234">
    <property type="term" value="F:cysteine-type peptidase activity"/>
    <property type="evidence" value="ECO:0007669"/>
    <property type="project" value="UniProtKB-KW"/>
</dbReference>
<feature type="domain" description="Cathepsin propeptide inhibitor" evidence="8">
    <location>
        <begin position="35"/>
        <end position="91"/>
    </location>
</feature>
<dbReference type="PROSITE" id="PS00639">
    <property type="entry name" value="THIOL_PROTEASE_HIS"/>
    <property type="match status" value="1"/>
</dbReference>
<evidence type="ECO:0000259" key="7">
    <source>
        <dbReference type="SMART" id="SM00645"/>
    </source>
</evidence>
<keyword evidence="6" id="KW-0732">Signal</keyword>
<dbReference type="InterPro" id="IPR038765">
    <property type="entry name" value="Papain-like_cys_pep_sf"/>
</dbReference>
<dbReference type="Pfam" id="PF08246">
    <property type="entry name" value="Inhibitor_I29"/>
    <property type="match status" value="1"/>
</dbReference>
<keyword evidence="3" id="KW-0378">Hydrolase</keyword>
<keyword evidence="10" id="KW-1185">Reference proteome</keyword>
<feature type="chain" id="PRO_5040248781" description="Cysteine proteinase" evidence="6">
    <location>
        <begin position="26"/>
        <end position="353"/>
    </location>
</feature>
<dbReference type="Pfam" id="PF00112">
    <property type="entry name" value="Peptidase_C1"/>
    <property type="match status" value="1"/>
</dbReference>
<keyword evidence="5" id="KW-1015">Disulfide bond</keyword>
<dbReference type="SMART" id="SM00645">
    <property type="entry name" value="Pept_C1"/>
    <property type="match status" value="1"/>
</dbReference>
<dbReference type="CDD" id="cd02248">
    <property type="entry name" value="Peptidase_C1A"/>
    <property type="match status" value="1"/>
</dbReference>
<gene>
    <name evidence="9" type="ORF">Cgig2_032785</name>
</gene>
<dbReference type="FunFam" id="3.90.70.10:FF:000068">
    <property type="entry name" value="Cysteine protease 1"/>
    <property type="match status" value="1"/>
</dbReference>
<dbReference type="InterPro" id="IPR025660">
    <property type="entry name" value="Pept_his_AS"/>
</dbReference>
<dbReference type="InterPro" id="IPR013128">
    <property type="entry name" value="Peptidase_C1A"/>
</dbReference>
<protein>
    <recommendedName>
        <fullName evidence="11">Cysteine proteinase</fullName>
    </recommendedName>
</protein>
<keyword evidence="4" id="KW-0788">Thiol protease</keyword>
<dbReference type="PROSITE" id="PS00640">
    <property type="entry name" value="THIOL_PROTEASE_ASN"/>
    <property type="match status" value="1"/>
</dbReference>
<accession>A0A9Q1JXM2</accession>
<dbReference type="Gene3D" id="3.90.70.10">
    <property type="entry name" value="Cysteine proteinases"/>
    <property type="match status" value="1"/>
</dbReference>
<dbReference type="InterPro" id="IPR025661">
    <property type="entry name" value="Pept_asp_AS"/>
</dbReference>
<dbReference type="SMART" id="SM00848">
    <property type="entry name" value="Inhibitor_I29"/>
    <property type="match status" value="1"/>
</dbReference>